<feature type="domain" description="ANTAR" evidence="1">
    <location>
        <begin position="127"/>
        <end position="188"/>
    </location>
</feature>
<dbReference type="SMART" id="SM01012">
    <property type="entry name" value="ANTAR"/>
    <property type="match status" value="1"/>
</dbReference>
<dbReference type="AlphaFoldDB" id="A0A3Q8XLP4"/>
<dbReference type="InterPro" id="IPR049021">
    <property type="entry name" value="AmiR_N"/>
</dbReference>
<dbReference type="InterPro" id="IPR005561">
    <property type="entry name" value="ANTAR"/>
</dbReference>
<evidence type="ECO:0000313" key="2">
    <source>
        <dbReference type="EMBL" id="AZN70548.1"/>
    </source>
</evidence>
<dbReference type="RefSeq" id="WP_126007863.1">
    <property type="nucleotide sequence ID" value="NZ_CP032509.1"/>
</dbReference>
<dbReference type="Gene3D" id="3.40.50.2300">
    <property type="match status" value="1"/>
</dbReference>
<dbReference type="EMBL" id="CP032509">
    <property type="protein sequence ID" value="AZN70548.1"/>
    <property type="molecule type" value="Genomic_DNA"/>
</dbReference>
<dbReference type="SUPFAM" id="SSF52172">
    <property type="entry name" value="CheY-like"/>
    <property type="match status" value="1"/>
</dbReference>
<dbReference type="Pfam" id="PF03861">
    <property type="entry name" value="ANTAR"/>
    <property type="match status" value="1"/>
</dbReference>
<dbReference type="Gene3D" id="1.10.10.10">
    <property type="entry name" value="Winged helix-like DNA-binding domain superfamily/Winged helix DNA-binding domain"/>
    <property type="match status" value="1"/>
</dbReference>
<protein>
    <submittedName>
        <fullName evidence="2">ANTAR domain-containing protein</fullName>
    </submittedName>
</protein>
<proteinExistence type="predicted"/>
<dbReference type="PIRSF" id="PIRSF036382">
    <property type="entry name" value="RR_antiterm"/>
    <property type="match status" value="1"/>
</dbReference>
<gene>
    <name evidence="2" type="ORF">D5400_04005</name>
</gene>
<dbReference type="InterPro" id="IPR011006">
    <property type="entry name" value="CheY-like_superfamily"/>
</dbReference>
<evidence type="ECO:0000313" key="3">
    <source>
        <dbReference type="Proteomes" id="UP000268192"/>
    </source>
</evidence>
<dbReference type="InterPro" id="IPR008327">
    <property type="entry name" value="Sig_transdc_resp-reg_antiterm"/>
</dbReference>
<dbReference type="OrthoDB" id="7366028at2"/>
<dbReference type="Proteomes" id="UP000268192">
    <property type="component" value="Chromosome"/>
</dbReference>
<name>A0A3Q8XLP4_9HYPH</name>
<dbReference type="InterPro" id="IPR036388">
    <property type="entry name" value="WH-like_DNA-bd_sf"/>
</dbReference>
<dbReference type="PROSITE" id="PS50921">
    <property type="entry name" value="ANTAR"/>
    <property type="match status" value="1"/>
</dbReference>
<keyword evidence="3" id="KW-1185">Reference proteome</keyword>
<dbReference type="GO" id="GO:0003723">
    <property type="term" value="F:RNA binding"/>
    <property type="evidence" value="ECO:0007669"/>
    <property type="project" value="InterPro"/>
</dbReference>
<reference evidence="2 3" key="1">
    <citation type="submission" date="2018-09" db="EMBL/GenBank/DDBJ databases">
        <title>Marinorhizobium profundi gen. nov., sp. nov., isolated from a deep-sea sediment sample from the New Britain Trench and proposal of Marinorhizobiaceae fam. nov. in the order Rhizobiales of the class Alphaproteobacteria.</title>
        <authorList>
            <person name="Cao J."/>
        </authorList>
    </citation>
    <scope>NUCLEOTIDE SEQUENCE [LARGE SCALE GENOMIC DNA]</scope>
    <source>
        <strain evidence="2 3">WS11</strain>
    </source>
</reference>
<accession>A0A3Q8XLP4</accession>
<sequence>MTDLINEVRGLNVLVIHPRDGEIEELLKQISRIGCNVANLWPMPNEVPEGTDVIFLEITEAVAEKTVALLGRETINRPTLIGIIGYENPSVLQGLIDLSVHTVIAKPLRPFGVMSNILMARRVWHVNKSYDGEILKLKAKIENVQKIADAKFILMRHHGVNEKEAYKIIRNQAMSKRTSTIEIAQSIINADGILNSLVGER</sequence>
<dbReference type="Pfam" id="PF21332">
    <property type="entry name" value="AmiR_N"/>
    <property type="match status" value="1"/>
</dbReference>
<dbReference type="KEGG" id="abaw:D5400_04005"/>
<organism evidence="2 3">
    <name type="scientific">Georhizobium profundi</name>
    <dbReference type="NCBI Taxonomy" id="2341112"/>
    <lineage>
        <taxon>Bacteria</taxon>
        <taxon>Pseudomonadati</taxon>
        <taxon>Pseudomonadota</taxon>
        <taxon>Alphaproteobacteria</taxon>
        <taxon>Hyphomicrobiales</taxon>
        <taxon>Rhizobiaceae</taxon>
        <taxon>Georhizobium</taxon>
    </lineage>
</organism>
<evidence type="ECO:0000259" key="1">
    <source>
        <dbReference type="PROSITE" id="PS50921"/>
    </source>
</evidence>